<feature type="non-terminal residue" evidence="2">
    <location>
        <position position="1"/>
    </location>
</feature>
<evidence type="ECO:0000256" key="1">
    <source>
        <dbReference type="SAM" id="MobiDB-lite"/>
    </source>
</evidence>
<gene>
    <name evidence="2" type="ORF">PCOR1329_LOCUS51233</name>
</gene>
<feature type="region of interest" description="Disordered" evidence="1">
    <location>
        <begin position="1"/>
        <end position="74"/>
    </location>
</feature>
<comment type="caution">
    <text evidence="2">The sequence shown here is derived from an EMBL/GenBank/DDBJ whole genome shotgun (WGS) entry which is preliminary data.</text>
</comment>
<organism evidence="2 3">
    <name type="scientific">Prorocentrum cordatum</name>
    <dbReference type="NCBI Taxonomy" id="2364126"/>
    <lineage>
        <taxon>Eukaryota</taxon>
        <taxon>Sar</taxon>
        <taxon>Alveolata</taxon>
        <taxon>Dinophyceae</taxon>
        <taxon>Prorocentrales</taxon>
        <taxon>Prorocentraceae</taxon>
        <taxon>Prorocentrum</taxon>
    </lineage>
</organism>
<proteinExistence type="predicted"/>
<sequence length="99" mass="11090">GHHRDGWRGQLPVARLLPRRSSHRPRRPRPRHQKTADDPPRGHGGPRGARRPHGHGGGSRLAGQRHVEQFDGIAADVDRFGGRAAEVHDHRGQRQPMVQ</sequence>
<protein>
    <submittedName>
        <fullName evidence="2">Uncharacterized protein</fullName>
    </submittedName>
</protein>
<evidence type="ECO:0000313" key="3">
    <source>
        <dbReference type="Proteomes" id="UP001189429"/>
    </source>
</evidence>
<accession>A0ABN9UUC2</accession>
<evidence type="ECO:0000313" key="2">
    <source>
        <dbReference type="EMBL" id="CAK0862933.1"/>
    </source>
</evidence>
<name>A0ABN9UUC2_9DINO</name>
<feature type="compositionally biased region" description="Basic residues" evidence="1">
    <location>
        <begin position="17"/>
        <end position="33"/>
    </location>
</feature>
<keyword evidence="3" id="KW-1185">Reference proteome</keyword>
<dbReference type="EMBL" id="CAUYUJ010016210">
    <property type="protein sequence ID" value="CAK0862933.1"/>
    <property type="molecule type" value="Genomic_DNA"/>
</dbReference>
<dbReference type="Proteomes" id="UP001189429">
    <property type="component" value="Unassembled WGS sequence"/>
</dbReference>
<reference evidence="2" key="1">
    <citation type="submission" date="2023-10" db="EMBL/GenBank/DDBJ databases">
        <authorList>
            <person name="Chen Y."/>
            <person name="Shah S."/>
            <person name="Dougan E. K."/>
            <person name="Thang M."/>
            <person name="Chan C."/>
        </authorList>
    </citation>
    <scope>NUCLEOTIDE SEQUENCE [LARGE SCALE GENOMIC DNA]</scope>
</reference>